<dbReference type="Pfam" id="PF25171">
    <property type="entry name" value="Beta-prop_WDR36-Utp21_1st"/>
    <property type="match status" value="1"/>
</dbReference>
<protein>
    <recommendedName>
        <fullName evidence="9">Small-subunit processome Utp21 domain-containing protein</fullName>
    </recommendedName>
</protein>
<dbReference type="PANTHER" id="PTHR22840:SF12">
    <property type="entry name" value="WD REPEAT-CONTAINING PROTEIN 36"/>
    <property type="match status" value="1"/>
</dbReference>
<dbReference type="FunFam" id="2.130.10.10:FF:000565">
    <property type="entry name" value="Putative snoRNA binding protein"/>
    <property type="match status" value="1"/>
</dbReference>
<dbReference type="PROSITE" id="PS50082">
    <property type="entry name" value="WD_REPEATS_2"/>
    <property type="match status" value="2"/>
</dbReference>
<feature type="region of interest" description="Disordered" evidence="4">
    <location>
        <begin position="882"/>
        <end position="904"/>
    </location>
</feature>
<organism evidence="7 8">
    <name type="scientific">Sclerotinia sclerotiorum (strain ATCC 18683 / 1980 / Ss-1)</name>
    <name type="common">White mold</name>
    <name type="synonym">Whetzelinia sclerotiorum</name>
    <dbReference type="NCBI Taxonomy" id="665079"/>
    <lineage>
        <taxon>Eukaryota</taxon>
        <taxon>Fungi</taxon>
        <taxon>Dikarya</taxon>
        <taxon>Ascomycota</taxon>
        <taxon>Pezizomycotina</taxon>
        <taxon>Leotiomycetes</taxon>
        <taxon>Helotiales</taxon>
        <taxon>Sclerotiniaceae</taxon>
        <taxon>Sclerotinia</taxon>
    </lineage>
</organism>
<dbReference type="Pfam" id="PF25168">
    <property type="entry name" value="Beta-prop_WDR36-Utp21_2nd"/>
    <property type="match status" value="1"/>
</dbReference>
<dbReference type="InterPro" id="IPR059157">
    <property type="entry name" value="WDR36-Utp21_N"/>
</dbReference>
<dbReference type="VEuPathDB" id="FungiDB:sscle_15g105390"/>
<keyword evidence="1 3" id="KW-0853">WD repeat</keyword>
<evidence type="ECO:0000256" key="1">
    <source>
        <dbReference type="ARBA" id="ARBA00022574"/>
    </source>
</evidence>
<dbReference type="Proteomes" id="UP000177798">
    <property type="component" value="Chromosome 15"/>
</dbReference>
<feature type="domain" description="WDR36/Utp21 N-terminal" evidence="6">
    <location>
        <begin position="64"/>
        <end position="369"/>
    </location>
</feature>
<name>A0A1D9QLM2_SCLS1</name>
<evidence type="ECO:0000313" key="7">
    <source>
        <dbReference type="EMBL" id="APA15769.1"/>
    </source>
</evidence>
<sequence length="1040" mass="112841">MPSSTAANAQDGPIVKRQKLNVADAPKKTLRESRIFTPFRTIGLVSSTSVPFTSIPLGKTTFQITTSVGRCLQTYDLKRGLNLVFLTRPQTPADITATIAWKDKVFAAWGGQENDGHQGLCVFKRGKRIEEIPIPADLKEPIKQILVFGTWIVGCCSTRIEVWKTSTYEHYTTLYTTAAQKGGNELTGGICNMPTYLNKIFAGRKDGGVEIWNVSSGKLIYTLLPPGPNCGAVTALQPTPALSLLAIAYSEGPLIIHNVRTDKTVIHLNGGASESTITSISFRTDDLGAGEDGKKPGVMATAGPENGDVTFWDLNGGGRVMGVLRGAHNPPSDSGATVSGGLSKVEFLSGQPVIVTSGLDNSLKSWIFDEAPYSPIPRILHSRSGHAAPVTHLQFLPTDADGADAGGKWLLSAGKDRSLWGWSLRKDGQSTELSQGNIRKKAKKMGILAQSTLANEPSTTLEDLKAPEIVCLASSLNRDGGMGAHPGTGAIWQKGNMQKKGMDATASGVTGWESVVTGHKDDRFARTWFWGRKKAGRWAFETGDGGNVRSVTISPCGTFAVVGSETGGLDMFNLQSGLHRQRYPSKLTPAQARKLKIQQLQAAESGKEISSEKEKNFQPGLGKHRKAVTGVVVDSLNRNIISCSLDGKIKFWEFGTGNLVDEIDWFPMASITGMRYHAPNDLIAVSCDDLSIRVVDIETKKTIRELWGCQGGINDMCFSNDGRWIISASTDCVVRVWDLPTGHLIDAMRMETQCTALAFSGTGEFLATTCAGQVGVNIWNNKTLFTHVPTRHISEKEIASITAPTVSGEGGHNVIDGAFQDEDENTEDAAPALSLDQLSKDLMTLSVVPKSRWQTLIHLDLIKARNKPTEAPKLPEKAPFFLPSIDSAADPSTQEENSTDSAAERSRIMKLDRIASERSFTVTLRSGGESGDYTPFIDHLKTLSPSAADLEIRSLSPTSNELIHFIHALTSRLSQKRDYELVQAWMAVFLKLHNEEVANSEELRNAVIEWRAQQEKEGARLGELVGWCGGVVGFLRSPRT</sequence>
<dbReference type="OrthoDB" id="10250769at2759"/>
<reference evidence="8" key="1">
    <citation type="journal article" date="2017" name="Genome Biol. Evol.">
        <title>The complete genome sequence of the phytopathogenic fungus Sclerotinia sclerotiorum reveals insights into the genome architecture of broad host range pathogens.</title>
        <authorList>
            <person name="Derbyshire M."/>
            <person name="Denton-Giles M."/>
            <person name="Hegedus D."/>
            <person name="Seifbarghy S."/>
            <person name="Rollins J."/>
            <person name="van Kan J."/>
            <person name="Seidl M.F."/>
            <person name="Faino L."/>
            <person name="Mbengue M."/>
            <person name="Navaud O."/>
            <person name="Raffaele S."/>
            <person name="Hammond-Kosack K."/>
            <person name="Heard S."/>
            <person name="Oliver R."/>
        </authorList>
    </citation>
    <scope>NUCLEOTIDE SEQUENCE [LARGE SCALE GENOMIC DNA]</scope>
    <source>
        <strain evidence="8">ATCC 18683 / 1980 / Ss-1</strain>
    </source>
</reference>
<feature type="repeat" description="WD" evidence="3">
    <location>
        <begin position="706"/>
        <end position="747"/>
    </location>
</feature>
<dbReference type="Pfam" id="PF04192">
    <property type="entry name" value="Utp21"/>
    <property type="match status" value="1"/>
</dbReference>
<evidence type="ECO:0008006" key="9">
    <source>
        <dbReference type="Google" id="ProtNLM"/>
    </source>
</evidence>
<evidence type="ECO:0000313" key="8">
    <source>
        <dbReference type="Proteomes" id="UP000177798"/>
    </source>
</evidence>
<evidence type="ECO:0000256" key="2">
    <source>
        <dbReference type="ARBA" id="ARBA00022737"/>
    </source>
</evidence>
<dbReference type="InterPro" id="IPR001680">
    <property type="entry name" value="WD40_rpt"/>
</dbReference>
<dbReference type="SUPFAM" id="SSF50998">
    <property type="entry name" value="Quinoprotein alcohol dehydrogenase-like"/>
    <property type="match status" value="1"/>
</dbReference>
<dbReference type="InterPro" id="IPR019775">
    <property type="entry name" value="WD40_repeat_CS"/>
</dbReference>
<dbReference type="PANTHER" id="PTHR22840">
    <property type="entry name" value="WD REPEAT-CONTAINING PROTEIN 36"/>
    <property type="match status" value="1"/>
</dbReference>
<dbReference type="EMBL" id="CP017828">
    <property type="protein sequence ID" value="APA15769.1"/>
    <property type="molecule type" value="Genomic_DNA"/>
</dbReference>
<gene>
    <name evidence="7" type="ORF">sscle_15g105390</name>
</gene>
<dbReference type="SMART" id="SM00320">
    <property type="entry name" value="WD40"/>
    <property type="match status" value="9"/>
</dbReference>
<dbReference type="GO" id="GO:0006364">
    <property type="term" value="P:rRNA processing"/>
    <property type="evidence" value="ECO:0007669"/>
    <property type="project" value="InterPro"/>
</dbReference>
<feature type="repeat" description="WD" evidence="3">
    <location>
        <begin position="621"/>
        <end position="662"/>
    </location>
</feature>
<dbReference type="SUPFAM" id="SSF50978">
    <property type="entry name" value="WD40 repeat-like"/>
    <property type="match status" value="1"/>
</dbReference>
<keyword evidence="2" id="KW-0677">Repeat</keyword>
<dbReference type="InterPro" id="IPR036322">
    <property type="entry name" value="WD40_repeat_dom_sf"/>
</dbReference>
<dbReference type="AlphaFoldDB" id="A0A1D9QLM2"/>
<feature type="compositionally biased region" description="Polar residues" evidence="4">
    <location>
        <begin position="890"/>
        <end position="901"/>
    </location>
</feature>
<proteinExistence type="predicted"/>
<dbReference type="InterPro" id="IPR007319">
    <property type="entry name" value="WDR36/Utp21_C"/>
</dbReference>
<dbReference type="InterPro" id="IPR015943">
    <property type="entry name" value="WD40/YVTN_repeat-like_dom_sf"/>
</dbReference>
<evidence type="ECO:0000259" key="6">
    <source>
        <dbReference type="Pfam" id="PF25171"/>
    </source>
</evidence>
<feature type="domain" description="WDR36/Utp21 C-terminal" evidence="5">
    <location>
        <begin position="836"/>
        <end position="1036"/>
    </location>
</feature>
<evidence type="ECO:0000256" key="3">
    <source>
        <dbReference type="PROSITE-ProRule" id="PRU00221"/>
    </source>
</evidence>
<dbReference type="Gene3D" id="2.130.10.10">
    <property type="entry name" value="YVTN repeat-like/Quinoprotein amine dehydrogenase"/>
    <property type="match status" value="2"/>
</dbReference>
<evidence type="ECO:0000259" key="5">
    <source>
        <dbReference type="Pfam" id="PF04192"/>
    </source>
</evidence>
<dbReference type="InterPro" id="IPR011047">
    <property type="entry name" value="Quinoprotein_ADH-like_sf"/>
</dbReference>
<dbReference type="PROSITE" id="PS50294">
    <property type="entry name" value="WD_REPEATS_REGION"/>
    <property type="match status" value="1"/>
</dbReference>
<accession>A0A1D9QLM2</accession>
<dbReference type="PROSITE" id="PS00678">
    <property type="entry name" value="WD_REPEATS_1"/>
    <property type="match status" value="1"/>
</dbReference>
<evidence type="ECO:0000256" key="4">
    <source>
        <dbReference type="SAM" id="MobiDB-lite"/>
    </source>
</evidence>
<dbReference type="GO" id="GO:0032040">
    <property type="term" value="C:small-subunit processome"/>
    <property type="evidence" value="ECO:0007669"/>
    <property type="project" value="InterPro"/>
</dbReference>